<dbReference type="InterPro" id="IPR030400">
    <property type="entry name" value="Sedolisin_dom"/>
</dbReference>
<protein>
    <recommendedName>
        <fullName evidence="8">subtilisin</fullName>
        <ecNumber evidence="8">3.4.21.62</ecNumber>
    </recommendedName>
</protein>
<comment type="catalytic activity">
    <reaction evidence="7">
        <text>Hydrolysis of proteins with broad specificity for peptide bonds, and a preference for a large uncharged residue in P1. Hydrolyzes peptide amides.</text>
        <dbReference type="EC" id="3.4.21.62"/>
    </reaction>
</comment>
<dbReference type="InterPro" id="IPR036852">
    <property type="entry name" value="Peptidase_S8/S53_dom_sf"/>
</dbReference>
<comment type="cofactor">
    <cofactor evidence="9">
        <name>Ca(2+)</name>
        <dbReference type="ChEBI" id="CHEBI:29108"/>
    </cofactor>
    <text evidence="9">Binds 1 Ca(2+) ion per subunit.</text>
</comment>
<feature type="binding site" evidence="9">
    <location>
        <position position="693"/>
    </location>
    <ligand>
        <name>Ca(2+)</name>
        <dbReference type="ChEBI" id="CHEBI:29108"/>
    </ligand>
</feature>
<accession>A0A7S1G5U3</accession>
<evidence type="ECO:0000256" key="8">
    <source>
        <dbReference type="ARBA" id="ARBA00023619"/>
    </source>
</evidence>
<feature type="non-terminal residue" evidence="12">
    <location>
        <position position="1"/>
    </location>
</feature>
<dbReference type="PANTHER" id="PTHR14218:SF15">
    <property type="entry name" value="TRIPEPTIDYL-PEPTIDASE 1"/>
    <property type="match status" value="1"/>
</dbReference>
<dbReference type="GO" id="GO:0046872">
    <property type="term" value="F:metal ion binding"/>
    <property type="evidence" value="ECO:0007669"/>
    <property type="project" value="UniProtKB-UniRule"/>
</dbReference>
<keyword evidence="2 9" id="KW-0479">Metal-binding</keyword>
<evidence type="ECO:0000256" key="7">
    <source>
        <dbReference type="ARBA" id="ARBA00023529"/>
    </source>
</evidence>
<dbReference type="InterPro" id="IPR023828">
    <property type="entry name" value="Peptidase_S8_Ser-AS"/>
</dbReference>
<dbReference type="GO" id="GO:0008240">
    <property type="term" value="F:tripeptidyl-peptidase activity"/>
    <property type="evidence" value="ECO:0007669"/>
    <property type="project" value="TreeGrafter"/>
</dbReference>
<feature type="domain" description="Peptidase S53" evidence="11">
    <location>
        <begin position="333"/>
        <end position="715"/>
    </location>
</feature>
<dbReference type="GO" id="GO:0004252">
    <property type="term" value="F:serine-type endopeptidase activity"/>
    <property type="evidence" value="ECO:0007669"/>
    <property type="project" value="UniProtKB-UniRule"/>
</dbReference>
<evidence type="ECO:0000256" key="4">
    <source>
        <dbReference type="ARBA" id="ARBA00022825"/>
    </source>
</evidence>
<evidence type="ECO:0000256" key="10">
    <source>
        <dbReference type="SAM" id="SignalP"/>
    </source>
</evidence>
<keyword evidence="5 9" id="KW-0106">Calcium</keyword>
<dbReference type="Pfam" id="PF09286">
    <property type="entry name" value="Pro-kuma_activ"/>
    <property type="match status" value="1"/>
</dbReference>
<gene>
    <name evidence="12" type="ORF">BSP0115_LOCUS5392</name>
</gene>
<evidence type="ECO:0000313" key="12">
    <source>
        <dbReference type="EMBL" id="CAD8912153.1"/>
    </source>
</evidence>
<dbReference type="InterPro" id="IPR015366">
    <property type="entry name" value="S53_propep"/>
</dbReference>
<reference evidence="12" key="1">
    <citation type="submission" date="2021-01" db="EMBL/GenBank/DDBJ databases">
        <authorList>
            <person name="Corre E."/>
            <person name="Pelletier E."/>
            <person name="Niang G."/>
            <person name="Scheremetjew M."/>
            <person name="Finn R."/>
            <person name="Kale V."/>
            <person name="Holt S."/>
            <person name="Cochrane G."/>
            <person name="Meng A."/>
            <person name="Brown T."/>
            <person name="Cohen L."/>
        </authorList>
    </citation>
    <scope>NUCLEOTIDE SEQUENCE</scope>
    <source>
        <strain evidence="12">Ms1</strain>
    </source>
</reference>
<dbReference type="Gene3D" id="3.40.50.200">
    <property type="entry name" value="Peptidase S8/S53 domain"/>
    <property type="match status" value="1"/>
</dbReference>
<evidence type="ECO:0000256" key="9">
    <source>
        <dbReference type="PROSITE-ProRule" id="PRU01032"/>
    </source>
</evidence>
<feature type="chain" id="PRO_5030809853" description="subtilisin" evidence="10">
    <location>
        <begin position="28"/>
        <end position="717"/>
    </location>
</feature>
<dbReference type="EC" id="3.4.21.62" evidence="8"/>
<evidence type="ECO:0000256" key="3">
    <source>
        <dbReference type="ARBA" id="ARBA00022801"/>
    </source>
</evidence>
<keyword evidence="3 9" id="KW-0378">Hydrolase</keyword>
<proteinExistence type="predicted"/>
<sequence length="717" mass="74511">VGLKESFTMRITIFVALALVAVTGAAASPALWSVGAPAAADATFALRVALKHTTTSMEQLEATCKGVSDPMSPTYGQHLSREAVAAIVSDEAAVKTVTDFLASAGVQGELSAAGDVINADVTVAQAEALFGVRMHEYHHVDILGKTILRAGPETALAAKGAKVRDARRLLPASVAAVTDVVLGLTDLPPLRRAKAKTTPAVAGPPLPKPGQVMPLFMFMNDTAADPIVMQLCLDGSIANETDPCASAGNAVSSYIVTMTHPDGTVSKVTESVSSLRLLPGKNYYTLDITGLAAYTKINFMIQAVFADGTQGPAGGLQYQNVTAANQYLLSSPGVLPNALRAYYNYDAIDASAPVGANTQSVAEFEAQYYSPSDLDIYFERYDVKTSAKVKVAGSGINNASEPGGEAQLDIQLIMGLAPNVPTYFWTIEADKFVLDWAMETNALSQPPLVTSISYGGPEAMFLQLGQNYIGRTNAELLKLCTRGVSVVVATGDAGSTNDGHGAGSCAVAANFPSDSAYITAVSASQLDKGQTTPRAGTSLPFPGTGESCVSLPTGRQWTTGGGFANTTARPWYQDKAVAAYLKSGAEMPLKGMFNASGRVYPDVSAIGHNHLIISDGLSAYGDGTSASAPAFAAAISLLNNARLAAGKSPVGFLNPVLYAVAEKNPAAFYDITVGENRCGQMTCCPYGYGTAKGFDAVTGLGSIGDLGIIRDYVLSLP</sequence>
<dbReference type="InterPro" id="IPR050819">
    <property type="entry name" value="Tripeptidyl-peptidase_I"/>
</dbReference>
<keyword evidence="1 9" id="KW-0645">Protease</keyword>
<feature type="binding site" evidence="9">
    <location>
        <position position="671"/>
    </location>
    <ligand>
        <name>Ca(2+)</name>
        <dbReference type="ChEBI" id="CHEBI:29108"/>
    </ligand>
</feature>
<evidence type="ECO:0000256" key="5">
    <source>
        <dbReference type="ARBA" id="ARBA00022837"/>
    </source>
</evidence>
<keyword evidence="6" id="KW-0865">Zymogen</keyword>
<feature type="signal peptide" evidence="10">
    <location>
        <begin position="1"/>
        <end position="27"/>
    </location>
</feature>
<dbReference type="CDD" id="cd04056">
    <property type="entry name" value="Peptidases_S53"/>
    <property type="match status" value="1"/>
</dbReference>
<keyword evidence="10" id="KW-0732">Signal</keyword>
<keyword evidence="4 9" id="KW-0720">Serine protease</keyword>
<evidence type="ECO:0000256" key="2">
    <source>
        <dbReference type="ARBA" id="ARBA00022723"/>
    </source>
</evidence>
<dbReference type="PROSITE" id="PS00138">
    <property type="entry name" value="SUBTILASE_SER"/>
    <property type="match status" value="1"/>
</dbReference>
<dbReference type="SUPFAM" id="SSF54897">
    <property type="entry name" value="Protease propeptides/inhibitors"/>
    <property type="match status" value="1"/>
</dbReference>
<organism evidence="12">
    <name type="scientific">Bicosoecida sp. CB-2014</name>
    <dbReference type="NCBI Taxonomy" id="1486930"/>
    <lineage>
        <taxon>Eukaryota</taxon>
        <taxon>Sar</taxon>
        <taxon>Stramenopiles</taxon>
        <taxon>Bigyra</taxon>
        <taxon>Opalozoa</taxon>
        <taxon>Bicosoecida</taxon>
    </lineage>
</organism>
<dbReference type="PROSITE" id="PS51695">
    <property type="entry name" value="SEDOLISIN"/>
    <property type="match status" value="1"/>
</dbReference>
<dbReference type="EMBL" id="HBFS01007907">
    <property type="protein sequence ID" value="CAD8912153.1"/>
    <property type="molecule type" value="Transcribed_RNA"/>
</dbReference>
<dbReference type="AlphaFoldDB" id="A0A7S1G5U3"/>
<dbReference type="CDD" id="cd11377">
    <property type="entry name" value="Pro-peptidase_S53"/>
    <property type="match status" value="1"/>
</dbReference>
<evidence type="ECO:0000259" key="11">
    <source>
        <dbReference type="PROSITE" id="PS51695"/>
    </source>
</evidence>
<evidence type="ECO:0000256" key="6">
    <source>
        <dbReference type="ARBA" id="ARBA00023145"/>
    </source>
</evidence>
<name>A0A7S1G5U3_9STRA</name>
<dbReference type="GO" id="GO:0006508">
    <property type="term" value="P:proteolysis"/>
    <property type="evidence" value="ECO:0007669"/>
    <property type="project" value="UniProtKB-KW"/>
</dbReference>
<feature type="active site" description="Charge relay system" evidence="9">
    <location>
        <position position="409"/>
    </location>
</feature>
<dbReference type="SMART" id="SM00944">
    <property type="entry name" value="Pro-kuma_activ"/>
    <property type="match status" value="1"/>
</dbReference>
<feature type="binding site" evidence="9">
    <location>
        <position position="695"/>
    </location>
    <ligand>
        <name>Ca(2+)</name>
        <dbReference type="ChEBI" id="CHEBI:29108"/>
    </ligand>
</feature>
<feature type="active site" description="Charge relay system" evidence="9">
    <location>
        <position position="405"/>
    </location>
</feature>
<dbReference type="SUPFAM" id="SSF52743">
    <property type="entry name" value="Subtilisin-like"/>
    <property type="match status" value="1"/>
</dbReference>
<feature type="binding site" evidence="9">
    <location>
        <position position="670"/>
    </location>
    <ligand>
        <name>Ca(2+)</name>
        <dbReference type="ChEBI" id="CHEBI:29108"/>
    </ligand>
</feature>
<feature type="active site" description="Charge relay system" evidence="9">
    <location>
        <position position="625"/>
    </location>
</feature>
<evidence type="ECO:0000256" key="1">
    <source>
        <dbReference type="ARBA" id="ARBA00022670"/>
    </source>
</evidence>
<dbReference type="PANTHER" id="PTHR14218">
    <property type="entry name" value="PROTEASE S8 TRIPEPTIDYL PEPTIDASE I CLN2"/>
    <property type="match status" value="1"/>
</dbReference>